<keyword evidence="1 2" id="KW-0129">CBS domain</keyword>
<feature type="domain" description="CBS" evidence="3">
    <location>
        <begin position="8"/>
        <end position="66"/>
    </location>
</feature>
<evidence type="ECO:0000256" key="2">
    <source>
        <dbReference type="PROSITE-ProRule" id="PRU00703"/>
    </source>
</evidence>
<evidence type="ECO:0000313" key="5">
    <source>
        <dbReference type="Proteomes" id="UP001302274"/>
    </source>
</evidence>
<proteinExistence type="predicted"/>
<keyword evidence="5" id="KW-1185">Reference proteome</keyword>
<dbReference type="SMART" id="SM00116">
    <property type="entry name" value="CBS"/>
    <property type="match status" value="2"/>
</dbReference>
<dbReference type="Proteomes" id="UP001302274">
    <property type="component" value="Unassembled WGS sequence"/>
</dbReference>
<evidence type="ECO:0000313" key="4">
    <source>
        <dbReference type="EMBL" id="MEA9357386.1"/>
    </source>
</evidence>
<dbReference type="SUPFAM" id="SSF54631">
    <property type="entry name" value="CBS-domain pair"/>
    <property type="match status" value="1"/>
</dbReference>
<accession>A0ABU5VWE1</accession>
<sequence>MNLVTDIMLTDPVLCTSDMRVAEIKYLLKKYDYDEMLVVDSLEEKHPIGLVSLADMDLPEIEEADMPSDVSALECMREIPAVVLDSSTLEECLNVMRANHLDRIPVVDLNGHFEGIIEKDQIAKTLY</sequence>
<dbReference type="Gene3D" id="3.10.580.10">
    <property type="entry name" value="CBS-domain"/>
    <property type="match status" value="1"/>
</dbReference>
<name>A0ABU5VWE1_9BACT</name>
<dbReference type="CDD" id="cd02205">
    <property type="entry name" value="CBS_pair_SF"/>
    <property type="match status" value="1"/>
</dbReference>
<evidence type="ECO:0000259" key="3">
    <source>
        <dbReference type="PROSITE" id="PS51371"/>
    </source>
</evidence>
<dbReference type="RefSeq" id="WP_323577381.1">
    <property type="nucleotide sequence ID" value="NZ_JAYGJQ010000002.1"/>
</dbReference>
<dbReference type="Pfam" id="PF00571">
    <property type="entry name" value="CBS"/>
    <property type="match status" value="2"/>
</dbReference>
<dbReference type="PANTHER" id="PTHR43080:SF2">
    <property type="entry name" value="CBS DOMAIN-CONTAINING PROTEIN"/>
    <property type="match status" value="1"/>
</dbReference>
<dbReference type="PROSITE" id="PS51371">
    <property type="entry name" value="CBS"/>
    <property type="match status" value="2"/>
</dbReference>
<protein>
    <submittedName>
        <fullName evidence="4">CBS domain-containing protein</fullName>
    </submittedName>
</protein>
<feature type="domain" description="CBS" evidence="3">
    <location>
        <begin position="76"/>
        <end position="127"/>
    </location>
</feature>
<comment type="caution">
    <text evidence="4">The sequence shown here is derived from an EMBL/GenBank/DDBJ whole genome shotgun (WGS) entry which is preliminary data.</text>
</comment>
<dbReference type="PANTHER" id="PTHR43080">
    <property type="entry name" value="CBS DOMAIN-CONTAINING PROTEIN CBSX3, MITOCHONDRIAL"/>
    <property type="match status" value="1"/>
</dbReference>
<gene>
    <name evidence="4" type="ORF">SHI21_14260</name>
</gene>
<dbReference type="EMBL" id="JAYGJQ010000002">
    <property type="protein sequence ID" value="MEA9357386.1"/>
    <property type="molecule type" value="Genomic_DNA"/>
</dbReference>
<dbReference type="InterPro" id="IPR046342">
    <property type="entry name" value="CBS_dom_sf"/>
</dbReference>
<evidence type="ECO:0000256" key="1">
    <source>
        <dbReference type="ARBA" id="ARBA00023122"/>
    </source>
</evidence>
<dbReference type="InterPro" id="IPR000644">
    <property type="entry name" value="CBS_dom"/>
</dbReference>
<organism evidence="4 5">
    <name type="scientific">Bacteriovorax antarcticus</name>
    <dbReference type="NCBI Taxonomy" id="3088717"/>
    <lineage>
        <taxon>Bacteria</taxon>
        <taxon>Pseudomonadati</taxon>
        <taxon>Bdellovibrionota</taxon>
        <taxon>Bacteriovoracia</taxon>
        <taxon>Bacteriovoracales</taxon>
        <taxon>Bacteriovoracaceae</taxon>
        <taxon>Bacteriovorax</taxon>
    </lineage>
</organism>
<reference evidence="4 5" key="1">
    <citation type="submission" date="2023-11" db="EMBL/GenBank/DDBJ databases">
        <title>A Novel Polar Bacteriovorax (B. antarcticus) Isolated from the Biocrust in Antarctica.</title>
        <authorList>
            <person name="Mun W."/>
            <person name="Choi S.Y."/>
            <person name="Mitchell R.J."/>
        </authorList>
    </citation>
    <scope>NUCLEOTIDE SEQUENCE [LARGE SCALE GENOMIC DNA]</scope>
    <source>
        <strain evidence="4 5">PP10</strain>
    </source>
</reference>
<dbReference type="InterPro" id="IPR051257">
    <property type="entry name" value="Diverse_CBS-Domain"/>
</dbReference>